<sequence>MGATEPVAGEGPAATAQTRLADPLEARLAAMERQLRDLRAAVMPAHWASLDRVEALLPPGRPLRCPVCERVAPRDSLEIRVDRDMFGGGRLERYICAGCGCGFGPTKVMEAPEALLNADYTLLYEDYRESDGTQSELRAFGMLGAFSGPVLNWGCGRWSRSIPTLRAGGHDAWGYEPAAPPEDGSFIVGARGAISPVFGALFSNNVIEHMVDPLADFRFFHSVLRPGARMAHASPCHDWLYAHTRFHVFFPMGDSPRVLAERTGFRVLDQQREGEFICTVYERV</sequence>
<protein>
    <recommendedName>
        <fullName evidence="3">Methyltransferase domain-containing protein</fullName>
    </recommendedName>
</protein>
<proteinExistence type="predicted"/>
<gene>
    <name evidence="1" type="ORF">SAMN02745194_02709</name>
</gene>
<dbReference type="RefSeq" id="WP_217659673.1">
    <property type="nucleotide sequence ID" value="NZ_FQZF01000015.1"/>
</dbReference>
<dbReference type="AlphaFoldDB" id="A0A1M6JV74"/>
<evidence type="ECO:0000313" key="1">
    <source>
        <dbReference type="EMBL" id="SHJ50625.1"/>
    </source>
</evidence>
<reference evidence="1 2" key="1">
    <citation type="submission" date="2016-11" db="EMBL/GenBank/DDBJ databases">
        <authorList>
            <person name="Jaros S."/>
            <person name="Januszkiewicz K."/>
            <person name="Wedrychowicz H."/>
        </authorList>
    </citation>
    <scope>NUCLEOTIDE SEQUENCE [LARGE SCALE GENOMIC DNA]</scope>
    <source>
        <strain evidence="1 2">DSM 14916</strain>
    </source>
</reference>
<dbReference type="InterPro" id="IPR029063">
    <property type="entry name" value="SAM-dependent_MTases_sf"/>
</dbReference>
<dbReference type="Gene3D" id="3.40.50.150">
    <property type="entry name" value="Vaccinia Virus protein VP39"/>
    <property type="match status" value="1"/>
</dbReference>
<evidence type="ECO:0000313" key="2">
    <source>
        <dbReference type="Proteomes" id="UP000184387"/>
    </source>
</evidence>
<dbReference type="Proteomes" id="UP000184387">
    <property type="component" value="Unassembled WGS sequence"/>
</dbReference>
<organism evidence="1 2">
    <name type="scientific">Muricoccus roseus</name>
    <dbReference type="NCBI Taxonomy" id="198092"/>
    <lineage>
        <taxon>Bacteria</taxon>
        <taxon>Pseudomonadati</taxon>
        <taxon>Pseudomonadota</taxon>
        <taxon>Alphaproteobacteria</taxon>
        <taxon>Acetobacterales</taxon>
        <taxon>Roseomonadaceae</taxon>
        <taxon>Muricoccus</taxon>
    </lineage>
</organism>
<dbReference type="SUPFAM" id="SSF53335">
    <property type="entry name" value="S-adenosyl-L-methionine-dependent methyltransferases"/>
    <property type="match status" value="1"/>
</dbReference>
<name>A0A1M6JV74_9PROT</name>
<evidence type="ECO:0008006" key="3">
    <source>
        <dbReference type="Google" id="ProtNLM"/>
    </source>
</evidence>
<accession>A0A1M6JV74</accession>
<keyword evidence="2" id="KW-1185">Reference proteome</keyword>
<dbReference type="STRING" id="198092.SAMN02745194_02709"/>
<dbReference type="EMBL" id="FQZF01000015">
    <property type="protein sequence ID" value="SHJ50625.1"/>
    <property type="molecule type" value="Genomic_DNA"/>
</dbReference>